<protein>
    <submittedName>
        <fullName evidence="3">Uncharacterized protein</fullName>
    </submittedName>
</protein>
<dbReference type="Proteomes" id="UP000294547">
    <property type="component" value="Unassembled WGS sequence"/>
</dbReference>
<dbReference type="AlphaFoldDB" id="A0A4R6R9X3"/>
<sequence length="368" mass="38732">MARRRDTGRGVTTGGLADAVVFLVFVAVGAAYVIWSKLSGLPPAAVTMVPVSIMLVYAAVVVFIRSLRLAEDQSGDNLYYMGFLFTLTSLAVSLWQFDAGGPPEDIVRNFGIAIGSTIAGIALRIFMNQLRRDPHDVERGARYELADASRRVRRELDATVVELNQFRRATQQIAEESWSDVRAQIETTSARILGAVEAVTERSTAPIEAAGRASGESLGAMSRTVLASLKETADALAGESAALARRAEASVEAASERMTASLEAAAARLSRESQHLSGQTAALSASIEALSRSLRDVAVPEGATAVPAAVEIAAAVREIGAALERHGQRLDALVAALPPAVETAAPVAEEIAPGEEPPPPAPRTREGA</sequence>
<keyword evidence="4" id="KW-1185">Reference proteome</keyword>
<dbReference type="EMBL" id="SNXY01000010">
    <property type="protein sequence ID" value="TDP82744.1"/>
    <property type="molecule type" value="Genomic_DNA"/>
</dbReference>
<feature type="transmembrane region" description="Helical" evidence="2">
    <location>
        <begin position="12"/>
        <end position="35"/>
    </location>
</feature>
<name>A0A4R6R9X3_9HYPH</name>
<keyword evidence="2" id="KW-1133">Transmembrane helix</keyword>
<evidence type="ECO:0000256" key="1">
    <source>
        <dbReference type="SAM" id="MobiDB-lite"/>
    </source>
</evidence>
<feature type="transmembrane region" description="Helical" evidence="2">
    <location>
        <begin position="109"/>
        <end position="127"/>
    </location>
</feature>
<comment type="caution">
    <text evidence="3">The sequence shown here is derived from an EMBL/GenBank/DDBJ whole genome shotgun (WGS) entry which is preliminary data.</text>
</comment>
<accession>A0A4R6R9X3</accession>
<organism evidence="3 4">
    <name type="scientific">Oharaeibacter diazotrophicus</name>
    <dbReference type="NCBI Taxonomy" id="1920512"/>
    <lineage>
        <taxon>Bacteria</taxon>
        <taxon>Pseudomonadati</taxon>
        <taxon>Pseudomonadota</taxon>
        <taxon>Alphaproteobacteria</taxon>
        <taxon>Hyphomicrobiales</taxon>
        <taxon>Pleomorphomonadaceae</taxon>
        <taxon>Oharaeibacter</taxon>
    </lineage>
</organism>
<evidence type="ECO:0000256" key="2">
    <source>
        <dbReference type="SAM" id="Phobius"/>
    </source>
</evidence>
<gene>
    <name evidence="3" type="ORF">EDD54_4016</name>
</gene>
<feature type="transmembrane region" description="Helical" evidence="2">
    <location>
        <begin position="41"/>
        <end position="66"/>
    </location>
</feature>
<dbReference type="OrthoDB" id="7539266at2"/>
<keyword evidence="2" id="KW-0812">Transmembrane</keyword>
<evidence type="ECO:0000313" key="4">
    <source>
        <dbReference type="Proteomes" id="UP000294547"/>
    </source>
</evidence>
<evidence type="ECO:0000313" key="3">
    <source>
        <dbReference type="EMBL" id="TDP82744.1"/>
    </source>
</evidence>
<feature type="transmembrane region" description="Helical" evidence="2">
    <location>
        <begin position="78"/>
        <end position="97"/>
    </location>
</feature>
<proteinExistence type="predicted"/>
<dbReference type="RefSeq" id="WP_126538806.1">
    <property type="nucleotide sequence ID" value="NZ_BSPM01000007.1"/>
</dbReference>
<keyword evidence="2" id="KW-0472">Membrane</keyword>
<reference evidence="3 4" key="1">
    <citation type="submission" date="2019-03" db="EMBL/GenBank/DDBJ databases">
        <title>Genomic Encyclopedia of Type Strains, Phase IV (KMG-IV): sequencing the most valuable type-strain genomes for metagenomic binning, comparative biology and taxonomic classification.</title>
        <authorList>
            <person name="Goeker M."/>
        </authorList>
    </citation>
    <scope>NUCLEOTIDE SEQUENCE [LARGE SCALE GENOMIC DNA]</scope>
    <source>
        <strain evidence="3 4">DSM 102969</strain>
    </source>
</reference>
<feature type="region of interest" description="Disordered" evidence="1">
    <location>
        <begin position="345"/>
        <end position="368"/>
    </location>
</feature>